<comment type="caution">
    <text evidence="8">The sequence shown here is derived from an EMBL/GenBank/DDBJ whole genome shotgun (WGS) entry which is preliminary data.</text>
</comment>
<keyword evidence="3" id="KW-0677">Repeat</keyword>
<evidence type="ECO:0000313" key="8">
    <source>
        <dbReference type="EMBL" id="MCV3212868.1"/>
    </source>
</evidence>
<evidence type="ECO:0000256" key="6">
    <source>
        <dbReference type="SAM" id="Phobius"/>
    </source>
</evidence>
<keyword evidence="6" id="KW-0812">Transmembrane</keyword>
<evidence type="ECO:0000256" key="1">
    <source>
        <dbReference type="ARBA" id="ARBA00022669"/>
    </source>
</evidence>
<dbReference type="Gene3D" id="2.170.140.10">
    <property type="entry name" value="Chitin binding domain"/>
    <property type="match status" value="1"/>
</dbReference>
<dbReference type="PROSITE" id="PS50940">
    <property type="entry name" value="CHIT_BIND_II"/>
    <property type="match status" value="1"/>
</dbReference>
<keyword evidence="6" id="KW-1133">Transmembrane helix</keyword>
<dbReference type="Pfam" id="PF01607">
    <property type="entry name" value="CBM_14"/>
    <property type="match status" value="1"/>
</dbReference>
<keyword evidence="5" id="KW-0325">Glycoprotein</keyword>
<dbReference type="EMBL" id="JAOWRF010000073">
    <property type="protein sequence ID" value="MCV3212868.1"/>
    <property type="molecule type" value="Genomic_DNA"/>
</dbReference>
<reference evidence="8 9" key="1">
    <citation type="submission" date="2022-10" db="EMBL/GenBank/DDBJ databases">
        <title>Identification of biosynthetic pathway for the production of the potent trypsin inhibitor radiosumin.</title>
        <authorList>
            <person name="Fewer D.P."/>
            <person name="Delbaje E."/>
            <person name="Ouyang X."/>
            <person name="Agostino P.D."/>
            <person name="Wahlsten M."/>
            <person name="Jokela J."/>
            <person name="Permi P."/>
            <person name="Haapaniemi E."/>
            <person name="Koistinen H."/>
        </authorList>
    </citation>
    <scope>NUCLEOTIDE SEQUENCE [LARGE SCALE GENOMIC DNA]</scope>
    <source>
        <strain evidence="8 9">NIES-515</strain>
    </source>
</reference>
<dbReference type="InterPro" id="IPR051940">
    <property type="entry name" value="Chitin_bind-dev_reg"/>
</dbReference>
<feature type="domain" description="Chitin-binding type-2" evidence="7">
    <location>
        <begin position="40"/>
        <end position="73"/>
    </location>
</feature>
<feature type="transmembrane region" description="Helical" evidence="6">
    <location>
        <begin position="12"/>
        <end position="38"/>
    </location>
</feature>
<accession>A0ABT3AUU3</accession>
<dbReference type="Proteomes" id="UP001526143">
    <property type="component" value="Unassembled WGS sequence"/>
</dbReference>
<name>A0ABT3AUU3_9CYAN</name>
<dbReference type="InterPro" id="IPR036508">
    <property type="entry name" value="Chitin-bd_dom_sf"/>
</dbReference>
<dbReference type="PANTHER" id="PTHR23301:SF0">
    <property type="entry name" value="CHITIN-BINDING TYPE-2 DOMAIN-CONTAINING PROTEIN-RELATED"/>
    <property type="match status" value="1"/>
</dbReference>
<evidence type="ECO:0000256" key="4">
    <source>
        <dbReference type="ARBA" id="ARBA00023157"/>
    </source>
</evidence>
<protein>
    <submittedName>
        <fullName evidence="8">Chitin binding domain-containing protein</fullName>
    </submittedName>
</protein>
<gene>
    <name evidence="8" type="ORF">OGM63_04885</name>
</gene>
<keyword evidence="1" id="KW-0147">Chitin-binding</keyword>
<dbReference type="SUPFAM" id="SSF57625">
    <property type="entry name" value="Invertebrate chitin-binding proteins"/>
    <property type="match status" value="1"/>
</dbReference>
<dbReference type="InterPro" id="IPR002557">
    <property type="entry name" value="Chitin-bd_dom"/>
</dbReference>
<evidence type="ECO:0000256" key="2">
    <source>
        <dbReference type="ARBA" id="ARBA00022729"/>
    </source>
</evidence>
<keyword evidence="4" id="KW-1015">Disulfide bond</keyword>
<evidence type="ECO:0000259" key="7">
    <source>
        <dbReference type="PROSITE" id="PS50940"/>
    </source>
</evidence>
<sequence>MFTTQGHLMKRFIKLLISTALIFVAVSGLVMPIAYAGFTDYDCKGQPNGNYNHPYDCDKFITCSNGYAYEMDCADCNISEGSEHCPDGKLHYYKPLDRCEWANIAQCKPTEPTSFFNNPFKSTVVSSIFTTGNRGKHCIMTLC</sequence>
<proteinExistence type="predicted"/>
<dbReference type="PANTHER" id="PTHR23301">
    <property type="entry name" value="CHITIN BINDING PERITROPHIN-A"/>
    <property type="match status" value="1"/>
</dbReference>
<organism evidence="8 9">
    <name type="scientific">Plectonema radiosum NIES-515</name>
    <dbReference type="NCBI Taxonomy" id="2986073"/>
    <lineage>
        <taxon>Bacteria</taxon>
        <taxon>Bacillati</taxon>
        <taxon>Cyanobacteriota</taxon>
        <taxon>Cyanophyceae</taxon>
        <taxon>Oscillatoriophycideae</taxon>
        <taxon>Oscillatoriales</taxon>
        <taxon>Microcoleaceae</taxon>
        <taxon>Plectonema</taxon>
    </lineage>
</organism>
<keyword evidence="9" id="KW-1185">Reference proteome</keyword>
<evidence type="ECO:0000256" key="5">
    <source>
        <dbReference type="ARBA" id="ARBA00023180"/>
    </source>
</evidence>
<keyword evidence="2" id="KW-0732">Signal</keyword>
<evidence type="ECO:0000313" key="9">
    <source>
        <dbReference type="Proteomes" id="UP001526143"/>
    </source>
</evidence>
<evidence type="ECO:0000256" key="3">
    <source>
        <dbReference type="ARBA" id="ARBA00022737"/>
    </source>
</evidence>
<dbReference type="RefSeq" id="WP_263744374.1">
    <property type="nucleotide sequence ID" value="NZ_JAOWRF010000073.1"/>
</dbReference>
<keyword evidence="6" id="KW-0472">Membrane</keyword>